<feature type="transmembrane region" description="Helical" evidence="1">
    <location>
        <begin position="76"/>
        <end position="95"/>
    </location>
</feature>
<keyword evidence="1" id="KW-0812">Transmembrane</keyword>
<dbReference type="EMBL" id="LRDC01000018">
    <property type="protein sequence ID" value="KVX02030.1"/>
    <property type="molecule type" value="Genomic_DNA"/>
</dbReference>
<proteinExistence type="predicted"/>
<feature type="transmembrane region" description="Helical" evidence="1">
    <location>
        <begin position="44"/>
        <end position="64"/>
    </location>
</feature>
<protein>
    <submittedName>
        <fullName evidence="2">Uncharacterized protein</fullName>
    </submittedName>
</protein>
<evidence type="ECO:0000313" key="2">
    <source>
        <dbReference type="EMBL" id="KVX02030.1"/>
    </source>
</evidence>
<dbReference type="RefSeq" id="WP_059745897.1">
    <property type="nucleotide sequence ID" value="NZ_LRDC01000018.1"/>
</dbReference>
<sequence>MDINKRKAKNTSNRTRLDCAHMSIDAQDRLLYTKRIPQGKREKIILKIVQFPLSNQLYFLYYLLGFCAFMPWCTSGWLGLTFSLAGMGFVLYRYIRLNISIEDRLIYERESPVKSISDIHNEHANDGLRLSCYSMGLTVLLFVVTKVVEM</sequence>
<keyword evidence="1" id="KW-1133">Transmembrane helix</keyword>
<organism evidence="2">
    <name type="scientific">Shewanella frigidimarina</name>
    <dbReference type="NCBI Taxonomy" id="56812"/>
    <lineage>
        <taxon>Bacteria</taxon>
        <taxon>Pseudomonadati</taxon>
        <taxon>Pseudomonadota</taxon>
        <taxon>Gammaproteobacteria</taxon>
        <taxon>Alteromonadales</taxon>
        <taxon>Shewanellaceae</taxon>
        <taxon>Shewanella</taxon>
    </lineage>
</organism>
<dbReference type="AlphaFoldDB" id="A0A119CZX3"/>
<evidence type="ECO:0000256" key="1">
    <source>
        <dbReference type="SAM" id="Phobius"/>
    </source>
</evidence>
<name>A0A119CZX3_SHEFR</name>
<comment type="caution">
    <text evidence="2">The sequence shown here is derived from an EMBL/GenBank/DDBJ whole genome shotgun (WGS) entry which is preliminary data.</text>
</comment>
<gene>
    <name evidence="2" type="ORF">AWJ07_05520</name>
</gene>
<dbReference type="Proteomes" id="UP000055702">
    <property type="component" value="Unassembled WGS sequence"/>
</dbReference>
<accession>A0A119CZX3</accession>
<keyword evidence="1" id="KW-0472">Membrane</keyword>
<reference evidence="2 3" key="1">
    <citation type="submission" date="2016-01" db="EMBL/GenBank/DDBJ databases">
        <title>Draft genome of the antarctic isolate Shewanella frigidimarina Ag06-30.</title>
        <authorList>
            <person name="Parmeciano Di Noto G."/>
            <person name="Vazquez S."/>
            <person name="Mac Cormack W."/>
            <person name="Iriarte A."/>
            <person name="Quiroga C."/>
        </authorList>
    </citation>
    <scope>NUCLEOTIDE SEQUENCE [LARGE SCALE GENOMIC DNA]</scope>
    <source>
        <strain evidence="2 3">Ag06-30</strain>
    </source>
</reference>
<evidence type="ECO:0000313" key="3">
    <source>
        <dbReference type="Proteomes" id="UP000055702"/>
    </source>
</evidence>